<dbReference type="PROSITE" id="PS00584">
    <property type="entry name" value="PFKB_KINASES_2"/>
    <property type="match status" value="1"/>
</dbReference>
<feature type="binding site" evidence="12">
    <location>
        <position position="290"/>
    </location>
    <ligand>
        <name>K(+)</name>
        <dbReference type="ChEBI" id="CHEBI:29103"/>
    </ligand>
</feature>
<comment type="similarity">
    <text evidence="1">Belongs to the carbohydrate kinase pfkB family.</text>
</comment>
<dbReference type="GO" id="GO:0019303">
    <property type="term" value="P:D-ribose catabolic process"/>
    <property type="evidence" value="ECO:0007669"/>
    <property type="project" value="UniProtKB-UniRule"/>
</dbReference>
<keyword evidence="5 12" id="KW-0479">Metal-binding</keyword>
<dbReference type="UniPathway" id="UPA00916">
    <property type="reaction ID" value="UER00889"/>
</dbReference>
<feature type="binding site" evidence="12">
    <location>
        <position position="254"/>
    </location>
    <ligand>
        <name>K(+)</name>
        <dbReference type="ChEBI" id="CHEBI:29103"/>
    </ligand>
</feature>
<keyword evidence="12" id="KW-0963">Cytoplasm</keyword>
<feature type="binding site" evidence="12">
    <location>
        <position position="260"/>
    </location>
    <ligand>
        <name>substrate</name>
    </ligand>
</feature>
<dbReference type="PANTHER" id="PTHR10584:SF166">
    <property type="entry name" value="RIBOKINASE"/>
    <property type="match status" value="1"/>
</dbReference>
<evidence type="ECO:0000313" key="15">
    <source>
        <dbReference type="Proteomes" id="UP000677305"/>
    </source>
</evidence>
<sequence>MNSYQFNGEILCMGSINMDLVMYMNQMPIPGETIVTDNFEMFSGGKGGNQSVAASLLGGNVKFFGMLGDDEFSKQLKVSMEKNKVTTSSILTKENMTAGIAMIRVDEKGENSISFTPGANTKLTKQDIYCHEKLFTEGSILLITMEINPEIVYEAIRVAKKNNMFIILDPAPAPREKIPENIPFLIDIIKPNETEASWITGIQVVDDDSAKKAIGKMVDMGFKNPIITQGSKGAFAYIDNNIIKIEPIKVDMIDSTAAGDVFSGALAASLSNGVNYKESLEFAKKSAAISTTIKGAQSSIPTIEQVTKCIK</sequence>
<dbReference type="NCBIfam" id="TIGR02152">
    <property type="entry name" value="D_ribokin_bact"/>
    <property type="match status" value="1"/>
</dbReference>
<keyword evidence="10 12" id="KW-0630">Potassium</keyword>
<feature type="binding site" evidence="12">
    <location>
        <begin position="45"/>
        <end position="49"/>
    </location>
    <ligand>
        <name>substrate</name>
    </ligand>
</feature>
<dbReference type="InterPro" id="IPR029056">
    <property type="entry name" value="Ribokinase-like"/>
</dbReference>
<evidence type="ECO:0000259" key="13">
    <source>
        <dbReference type="Pfam" id="PF00294"/>
    </source>
</evidence>
<comment type="cofactor">
    <cofactor evidence="12">
        <name>Mg(2+)</name>
        <dbReference type="ChEBI" id="CHEBI:18420"/>
    </cofactor>
    <text evidence="12">Requires a divalent cation, most likely magnesium in vivo, as an electrophilic catalyst to aid phosphoryl group transfer. It is the chelate of the metal and the nucleotide that is the actual substrate.</text>
</comment>
<feature type="binding site" evidence="12">
    <location>
        <position position="293"/>
    </location>
    <ligand>
        <name>K(+)</name>
        <dbReference type="ChEBI" id="CHEBI:29103"/>
    </ligand>
</feature>
<organism evidence="14 15">
    <name type="scientific">Vallitalea guaymasensis</name>
    <dbReference type="NCBI Taxonomy" id="1185412"/>
    <lineage>
        <taxon>Bacteria</taxon>
        <taxon>Bacillati</taxon>
        <taxon>Bacillota</taxon>
        <taxon>Clostridia</taxon>
        <taxon>Lachnospirales</taxon>
        <taxon>Vallitaleaceae</taxon>
        <taxon>Vallitalea</taxon>
    </lineage>
</organism>
<evidence type="ECO:0000313" key="14">
    <source>
        <dbReference type="EMBL" id="QUH30528.1"/>
    </source>
</evidence>
<comment type="activity regulation">
    <text evidence="12">Activated by a monovalent cation that binds near, but not in, the active site. The most likely occupant of the site in vivo is potassium. Ion binding induces a conformational change that may alter substrate affinity.</text>
</comment>
<gene>
    <name evidence="12 14" type="primary">rbsK</name>
    <name evidence="14" type="ORF">HYG85_17075</name>
</gene>
<protein>
    <recommendedName>
        <fullName evidence="3 12">Ribokinase</fullName>
        <shortName evidence="12">RK</shortName>
        <ecNumber evidence="2 12">2.7.1.15</ecNumber>
    </recommendedName>
</protein>
<dbReference type="GO" id="GO:0004747">
    <property type="term" value="F:ribokinase activity"/>
    <property type="evidence" value="ECO:0007669"/>
    <property type="project" value="UniProtKB-UniRule"/>
</dbReference>
<feature type="domain" description="Carbohydrate kinase PfkB" evidence="13">
    <location>
        <begin position="9"/>
        <end position="302"/>
    </location>
</feature>
<evidence type="ECO:0000256" key="5">
    <source>
        <dbReference type="ARBA" id="ARBA00022723"/>
    </source>
</evidence>
<feature type="binding site" evidence="12">
    <location>
        <position position="295"/>
    </location>
    <ligand>
        <name>K(+)</name>
        <dbReference type="ChEBI" id="CHEBI:29103"/>
    </ligand>
</feature>
<dbReference type="GO" id="GO:0005524">
    <property type="term" value="F:ATP binding"/>
    <property type="evidence" value="ECO:0007669"/>
    <property type="project" value="UniProtKB-UniRule"/>
</dbReference>
<dbReference type="InterPro" id="IPR002173">
    <property type="entry name" value="Carboh/pur_kinase_PfkB_CS"/>
</dbReference>
<evidence type="ECO:0000256" key="9">
    <source>
        <dbReference type="ARBA" id="ARBA00022842"/>
    </source>
</evidence>
<dbReference type="InterPro" id="IPR002139">
    <property type="entry name" value="Ribo/fructo_kinase"/>
</dbReference>
<evidence type="ECO:0000256" key="6">
    <source>
        <dbReference type="ARBA" id="ARBA00022741"/>
    </source>
</evidence>
<feature type="binding site" evidence="12">
    <location>
        <position position="146"/>
    </location>
    <ligand>
        <name>substrate</name>
    </ligand>
</feature>
<dbReference type="KEGG" id="vgu:HYG85_17075"/>
<reference evidence="14 15" key="1">
    <citation type="submission" date="2020-07" db="EMBL/GenBank/DDBJ databases">
        <title>Vallitalea guaymasensis genome.</title>
        <authorList>
            <person name="Postec A."/>
        </authorList>
    </citation>
    <scope>NUCLEOTIDE SEQUENCE [LARGE SCALE GENOMIC DNA]</scope>
    <source>
        <strain evidence="14 15">Ra1766G1</strain>
    </source>
</reference>
<evidence type="ECO:0000256" key="4">
    <source>
        <dbReference type="ARBA" id="ARBA00022679"/>
    </source>
</evidence>
<keyword evidence="7 12" id="KW-0418">Kinase</keyword>
<name>A0A8J8MCU3_9FIRM</name>
<evidence type="ECO:0000256" key="3">
    <source>
        <dbReference type="ARBA" id="ARBA00016943"/>
    </source>
</evidence>
<dbReference type="InterPro" id="IPR011877">
    <property type="entry name" value="Ribokinase"/>
</dbReference>
<feature type="binding site" evidence="12">
    <location>
        <begin position="259"/>
        <end position="260"/>
    </location>
    <ligand>
        <name>ATP</name>
        <dbReference type="ChEBI" id="CHEBI:30616"/>
    </ligand>
</feature>
<comment type="subunit">
    <text evidence="12">Homodimer.</text>
</comment>
<dbReference type="PRINTS" id="PR00990">
    <property type="entry name" value="RIBOKINASE"/>
</dbReference>
<keyword evidence="8 12" id="KW-0067">ATP-binding</keyword>
<feature type="binding site" evidence="12">
    <location>
        <position position="299"/>
    </location>
    <ligand>
        <name>K(+)</name>
        <dbReference type="ChEBI" id="CHEBI:29103"/>
    </ligand>
</feature>
<evidence type="ECO:0000256" key="8">
    <source>
        <dbReference type="ARBA" id="ARBA00022840"/>
    </source>
</evidence>
<comment type="catalytic activity">
    <reaction evidence="12">
        <text>D-ribose + ATP = D-ribose 5-phosphate + ADP + H(+)</text>
        <dbReference type="Rhea" id="RHEA:13697"/>
        <dbReference type="ChEBI" id="CHEBI:15378"/>
        <dbReference type="ChEBI" id="CHEBI:30616"/>
        <dbReference type="ChEBI" id="CHEBI:47013"/>
        <dbReference type="ChEBI" id="CHEBI:78346"/>
        <dbReference type="ChEBI" id="CHEBI:456216"/>
        <dbReference type="EC" id="2.7.1.15"/>
    </reaction>
</comment>
<keyword evidence="11 12" id="KW-0119">Carbohydrate metabolism</keyword>
<feature type="binding site" evidence="12">
    <location>
        <begin position="17"/>
        <end position="19"/>
    </location>
    <ligand>
        <name>substrate</name>
    </ligand>
</feature>
<keyword evidence="9 12" id="KW-0460">Magnesium</keyword>
<feature type="binding site" evidence="12">
    <location>
        <position position="192"/>
    </location>
    <ligand>
        <name>ATP</name>
        <dbReference type="ChEBI" id="CHEBI:30616"/>
    </ligand>
</feature>
<dbReference type="PANTHER" id="PTHR10584">
    <property type="entry name" value="SUGAR KINASE"/>
    <property type="match status" value="1"/>
</dbReference>
<evidence type="ECO:0000256" key="12">
    <source>
        <dbReference type="HAMAP-Rule" id="MF_01987"/>
    </source>
</evidence>
<dbReference type="RefSeq" id="WP_212690685.1">
    <property type="nucleotide sequence ID" value="NZ_CP058561.1"/>
</dbReference>
<comment type="function">
    <text evidence="12">Catalyzes the phosphorylation of ribose at O-5 in a reaction requiring ATP and magnesium. The resulting D-ribose-5-phosphate can then be used either for sythesis of nucleotides, histidine, and tryptophan, or as a component of the pentose phosphate pathway.</text>
</comment>
<dbReference type="Gene3D" id="3.40.1190.20">
    <property type="match status" value="1"/>
</dbReference>
<comment type="subcellular location">
    <subcellularLocation>
        <location evidence="12">Cytoplasm</location>
    </subcellularLocation>
</comment>
<comment type="caution">
    <text evidence="12">Lacks conserved residue(s) required for the propagation of feature annotation.</text>
</comment>
<keyword evidence="15" id="KW-1185">Reference proteome</keyword>
<evidence type="ECO:0000256" key="2">
    <source>
        <dbReference type="ARBA" id="ARBA00012035"/>
    </source>
</evidence>
<keyword evidence="6 12" id="KW-0547">Nucleotide-binding</keyword>
<dbReference type="AlphaFoldDB" id="A0A8J8MCU3"/>
<proteinExistence type="inferred from homology"/>
<feature type="binding site" evidence="12">
    <location>
        <begin position="228"/>
        <end position="233"/>
    </location>
    <ligand>
        <name>ATP</name>
        <dbReference type="ChEBI" id="CHEBI:30616"/>
    </ligand>
</feature>
<dbReference type="InterPro" id="IPR011611">
    <property type="entry name" value="PfkB_dom"/>
</dbReference>
<dbReference type="Proteomes" id="UP000677305">
    <property type="component" value="Chromosome"/>
</dbReference>
<dbReference type="GO" id="GO:0046872">
    <property type="term" value="F:metal ion binding"/>
    <property type="evidence" value="ECO:0007669"/>
    <property type="project" value="UniProtKB-KW"/>
</dbReference>
<feature type="binding site" evidence="12">
    <location>
        <position position="256"/>
    </location>
    <ligand>
        <name>K(+)</name>
        <dbReference type="ChEBI" id="CHEBI:29103"/>
    </ligand>
</feature>
<evidence type="ECO:0000256" key="1">
    <source>
        <dbReference type="ARBA" id="ARBA00005380"/>
    </source>
</evidence>
<dbReference type="Pfam" id="PF00294">
    <property type="entry name" value="PfkB"/>
    <property type="match status" value="1"/>
</dbReference>
<accession>A0A8J8MCU3</accession>
<evidence type="ECO:0000256" key="7">
    <source>
        <dbReference type="ARBA" id="ARBA00022777"/>
    </source>
</evidence>
<dbReference type="EMBL" id="CP058561">
    <property type="protein sequence ID" value="QUH30528.1"/>
    <property type="molecule type" value="Genomic_DNA"/>
</dbReference>
<dbReference type="HAMAP" id="MF_01987">
    <property type="entry name" value="Ribokinase"/>
    <property type="match status" value="1"/>
</dbReference>
<dbReference type="SUPFAM" id="SSF53613">
    <property type="entry name" value="Ribokinase-like"/>
    <property type="match status" value="1"/>
</dbReference>
<keyword evidence="4 12" id="KW-0808">Transferase</keyword>
<comment type="similarity">
    <text evidence="12">Belongs to the carbohydrate kinase PfkB family. Ribokinase subfamily.</text>
</comment>
<dbReference type="GO" id="GO:0005829">
    <property type="term" value="C:cytosol"/>
    <property type="evidence" value="ECO:0007669"/>
    <property type="project" value="TreeGrafter"/>
</dbReference>
<dbReference type="CDD" id="cd01174">
    <property type="entry name" value="ribokinase"/>
    <property type="match status" value="1"/>
</dbReference>
<evidence type="ECO:0000256" key="10">
    <source>
        <dbReference type="ARBA" id="ARBA00022958"/>
    </source>
</evidence>
<comment type="pathway">
    <text evidence="12">Carbohydrate metabolism; D-ribose degradation; D-ribose 5-phosphate from beta-D-ribopyranose: step 2/2.</text>
</comment>
<dbReference type="EC" id="2.7.1.15" evidence="2 12"/>
<feature type="active site" description="Proton acceptor" evidence="12">
    <location>
        <position position="260"/>
    </location>
</feature>
<evidence type="ECO:0000256" key="11">
    <source>
        <dbReference type="ARBA" id="ARBA00023277"/>
    </source>
</evidence>